<comment type="caution">
    <text evidence="2">The sequence shown here is derived from an EMBL/GenBank/DDBJ whole genome shotgun (WGS) entry which is preliminary data.</text>
</comment>
<gene>
    <name evidence="2" type="ORF">CIK83_15960</name>
</gene>
<dbReference type="OrthoDB" id="5878793at2"/>
<protein>
    <recommendedName>
        <fullName evidence="4">DUF4198 domain-containing protein</fullName>
    </recommendedName>
</protein>
<name>A0A368LJN0_9VIBR</name>
<evidence type="ECO:0000256" key="1">
    <source>
        <dbReference type="SAM" id="SignalP"/>
    </source>
</evidence>
<sequence length="107" mass="11492">MKTLYTTMLATLVFSTAAMASTSTGIKLDVISHVSDQAVVKVTQDGQPLANYPVEIKGLGEQNRMTDENGQLVVSNAAGSGSKYILTVEDAQGQQVSEQVFLKNKRQ</sequence>
<feature type="signal peptide" evidence="1">
    <location>
        <begin position="1"/>
        <end position="20"/>
    </location>
</feature>
<dbReference type="RefSeq" id="WP_086963000.1">
    <property type="nucleotide sequence ID" value="NZ_AP018681.1"/>
</dbReference>
<organism evidence="2 3">
    <name type="scientific">Vibrio casei</name>
    <dbReference type="NCBI Taxonomy" id="673372"/>
    <lineage>
        <taxon>Bacteria</taxon>
        <taxon>Pseudomonadati</taxon>
        <taxon>Pseudomonadota</taxon>
        <taxon>Gammaproteobacteria</taxon>
        <taxon>Vibrionales</taxon>
        <taxon>Vibrionaceae</taxon>
        <taxon>Vibrio</taxon>
    </lineage>
</organism>
<dbReference type="GeneID" id="303190419"/>
<feature type="chain" id="PRO_5016828035" description="DUF4198 domain-containing protein" evidence="1">
    <location>
        <begin position="21"/>
        <end position="107"/>
    </location>
</feature>
<dbReference type="AlphaFoldDB" id="A0A368LJN0"/>
<evidence type="ECO:0000313" key="2">
    <source>
        <dbReference type="EMBL" id="RCS70881.1"/>
    </source>
</evidence>
<evidence type="ECO:0000313" key="3">
    <source>
        <dbReference type="Proteomes" id="UP000252479"/>
    </source>
</evidence>
<dbReference type="EMBL" id="QPGL01000002">
    <property type="protein sequence ID" value="RCS70881.1"/>
    <property type="molecule type" value="Genomic_DNA"/>
</dbReference>
<keyword evidence="3" id="KW-1185">Reference proteome</keyword>
<keyword evidence="1" id="KW-0732">Signal</keyword>
<proteinExistence type="predicted"/>
<reference evidence="2 3" key="1">
    <citation type="journal article" date="2017" name="Elife">
        <title>Extensive horizontal gene transfer in cheese-associated bacteria.</title>
        <authorList>
            <person name="Bonham K.S."/>
            <person name="Wolfe B.E."/>
            <person name="Dutton R.J."/>
        </authorList>
    </citation>
    <scope>NUCLEOTIDE SEQUENCE [LARGE SCALE GENOMIC DNA]</scope>
    <source>
        <strain evidence="2 3">JB196</strain>
    </source>
</reference>
<accession>A0A368LJN0</accession>
<evidence type="ECO:0008006" key="4">
    <source>
        <dbReference type="Google" id="ProtNLM"/>
    </source>
</evidence>
<dbReference type="Proteomes" id="UP000252479">
    <property type="component" value="Unassembled WGS sequence"/>
</dbReference>